<evidence type="ECO:0000256" key="5">
    <source>
        <dbReference type="SAM" id="Phobius"/>
    </source>
</evidence>
<feature type="transmembrane region" description="Helical" evidence="5">
    <location>
        <begin position="175"/>
        <end position="196"/>
    </location>
</feature>
<evidence type="ECO:0000256" key="2">
    <source>
        <dbReference type="ARBA" id="ARBA00022692"/>
    </source>
</evidence>
<dbReference type="EMBL" id="BAABQM010000001">
    <property type="protein sequence ID" value="GAA5414533.1"/>
    <property type="molecule type" value="Genomic_DNA"/>
</dbReference>
<feature type="transmembrane region" description="Helical" evidence="5">
    <location>
        <begin position="133"/>
        <end position="155"/>
    </location>
</feature>
<dbReference type="RefSeq" id="WP_353289695.1">
    <property type="nucleotide sequence ID" value="NZ_BAABQM010000001.1"/>
</dbReference>
<comment type="caution">
    <text evidence="6">The sequence shown here is derived from an EMBL/GenBank/DDBJ whole genome shotgun (WGS) entry which is preliminary data.</text>
</comment>
<evidence type="ECO:0000313" key="6">
    <source>
        <dbReference type="EMBL" id="GAA5414533.1"/>
    </source>
</evidence>
<comment type="subcellular location">
    <subcellularLocation>
        <location evidence="1">Membrane</location>
        <topology evidence="1">Multi-pass membrane protein</topology>
    </subcellularLocation>
</comment>
<sequence>MINNANFFTSHITDLHTMGHVPAWMDQVLFIIQLICSVISVSAAIPQVIKVLKEKRVGNVSYASFWVWHYGSFCWVAFEAFAPGIFQFPNGSYFSSYLISFVADMTSLVINGILLIMLYYYNPNLIKKKSIRAYGLITLNWILMIVFICIHFTTFQTEHFMNGVYYPETHHVVRFSQTAATVFSLLCPALTVTWLIPQLIKSYKYAKWDGVSVWTFILLFIINCLWLFWYSVSISQQVILLGNKGQYGEMAGGLVWQLIYFATVIAQIVGYTLNKRKLKQQAAVRTWLFATIRARNTRCIDG</sequence>
<gene>
    <name evidence="6" type="ORF">UREOM_2440</name>
</gene>
<name>A0ABP9U5B5_9BACT</name>
<protein>
    <submittedName>
        <fullName evidence="6">Uncharacterized protein</fullName>
    </submittedName>
</protein>
<dbReference type="Gene3D" id="1.20.1280.290">
    <property type="match status" value="2"/>
</dbReference>
<keyword evidence="3 5" id="KW-1133">Transmembrane helix</keyword>
<feature type="transmembrane region" description="Helical" evidence="5">
    <location>
        <begin position="250"/>
        <end position="273"/>
    </location>
</feature>
<proteinExistence type="predicted"/>
<evidence type="ECO:0000313" key="7">
    <source>
        <dbReference type="Proteomes" id="UP001449582"/>
    </source>
</evidence>
<feature type="transmembrane region" description="Helical" evidence="5">
    <location>
        <begin position="28"/>
        <end position="48"/>
    </location>
</feature>
<evidence type="ECO:0000256" key="4">
    <source>
        <dbReference type="ARBA" id="ARBA00023136"/>
    </source>
</evidence>
<evidence type="ECO:0000256" key="3">
    <source>
        <dbReference type="ARBA" id="ARBA00022989"/>
    </source>
</evidence>
<keyword evidence="2 5" id="KW-0812">Transmembrane</keyword>
<keyword evidence="7" id="KW-1185">Reference proteome</keyword>
<feature type="transmembrane region" description="Helical" evidence="5">
    <location>
        <begin position="208"/>
        <end position="230"/>
    </location>
</feature>
<keyword evidence="4 5" id="KW-0472">Membrane</keyword>
<dbReference type="Proteomes" id="UP001449582">
    <property type="component" value="Unassembled WGS sequence"/>
</dbReference>
<dbReference type="Pfam" id="PF04193">
    <property type="entry name" value="PQ-loop"/>
    <property type="match status" value="1"/>
</dbReference>
<dbReference type="InterPro" id="IPR006603">
    <property type="entry name" value="PQ-loop_rpt"/>
</dbReference>
<feature type="transmembrane region" description="Helical" evidence="5">
    <location>
        <begin position="60"/>
        <end position="78"/>
    </location>
</feature>
<organism evidence="6 7">
    <name type="scientific">Ureaplasma ceti</name>
    <dbReference type="NCBI Taxonomy" id="3119530"/>
    <lineage>
        <taxon>Bacteria</taxon>
        <taxon>Bacillati</taxon>
        <taxon>Mycoplasmatota</taxon>
        <taxon>Mycoplasmoidales</taxon>
        <taxon>Mycoplasmoidaceae</taxon>
        <taxon>Ureaplasma</taxon>
    </lineage>
</organism>
<feature type="transmembrane region" description="Helical" evidence="5">
    <location>
        <begin position="98"/>
        <end position="121"/>
    </location>
</feature>
<evidence type="ECO:0000256" key="1">
    <source>
        <dbReference type="ARBA" id="ARBA00004141"/>
    </source>
</evidence>
<reference evidence="6" key="1">
    <citation type="submission" date="2024-02" db="EMBL/GenBank/DDBJ databases">
        <title>Draft genome sequence of new strains in genus Ureaplasma.</title>
        <authorList>
            <person name="Nakajima Y."/>
            <person name="Segawa T."/>
        </authorList>
    </citation>
    <scope>NUCLEOTIDE SEQUENCE [LARGE SCALE GENOMIC DNA]</scope>
    <source>
        <strain evidence="6">OM1</strain>
    </source>
</reference>
<accession>A0ABP9U5B5</accession>